<evidence type="ECO:0000256" key="10">
    <source>
        <dbReference type="ARBA" id="ARBA00023167"/>
    </source>
</evidence>
<dbReference type="InterPro" id="IPR005106">
    <property type="entry name" value="Asp/hSer_DH_NAD-bd"/>
</dbReference>
<keyword evidence="6 14" id="KW-0028">Amino-acid biosynthesis</keyword>
<evidence type="ECO:0000256" key="5">
    <source>
        <dbReference type="ARBA" id="ARBA00013376"/>
    </source>
</evidence>
<evidence type="ECO:0000313" key="18">
    <source>
        <dbReference type="EMBL" id="SQI61894.1"/>
    </source>
</evidence>
<feature type="domain" description="Homoserine dehydrogenase catalytic" evidence="16">
    <location>
        <begin position="136"/>
        <end position="314"/>
    </location>
</feature>
<feature type="active site" description="Proton donor" evidence="12">
    <location>
        <position position="204"/>
    </location>
</feature>
<comment type="similarity">
    <text evidence="3 15">Belongs to the homoserine dehydrogenase family.</text>
</comment>
<sequence length="327" mass="35607">MEVIKAAILGFGTVGEGVYEAIQTHQQQLQNILGVEVQIAGVLIQDLEKERNIADEVLVTTNFEDILNIPDLQVVFEAIVGEDPSYSYLSQAIDKRCDIVTANKVMFATYGEKLIKKAQTQNVKIGYEATVAGGVPIIRTLAQQLQVNKVGRIQAILNGTSNFILTEMRNKELSFENALGIAQELGYAEADPTNDIGGFDAFYKLMILSSLTFGEQPDWDEVKIEGISALSNDQLEEANQNNFRYKHVAELIKEGDNISASVSPVLTDADHPLYNVEGVDNAVVIEANLAGTLTIQGPGAGKKPTASAMIEDFVHIIQSKKTSYALS</sequence>
<evidence type="ECO:0000256" key="11">
    <source>
        <dbReference type="ARBA" id="ARBA00048841"/>
    </source>
</evidence>
<feature type="binding site" evidence="13">
    <location>
        <begin position="10"/>
        <end position="15"/>
    </location>
    <ligand>
        <name>NADP(+)</name>
        <dbReference type="ChEBI" id="CHEBI:58349"/>
    </ligand>
</feature>
<evidence type="ECO:0000256" key="7">
    <source>
        <dbReference type="ARBA" id="ARBA00022697"/>
    </source>
</evidence>
<dbReference type="Pfam" id="PF00742">
    <property type="entry name" value="Homoserine_dh"/>
    <property type="match status" value="1"/>
</dbReference>
<dbReference type="GO" id="GO:0050661">
    <property type="term" value="F:NADP binding"/>
    <property type="evidence" value="ECO:0007669"/>
    <property type="project" value="InterPro"/>
</dbReference>
<dbReference type="AlphaFoldDB" id="A0A2X4ZNA7"/>
<feature type="binding site" evidence="13">
    <location>
        <position position="104"/>
    </location>
    <ligand>
        <name>NADPH</name>
        <dbReference type="ChEBI" id="CHEBI:57783"/>
    </ligand>
</feature>
<dbReference type="Gene3D" id="3.40.50.720">
    <property type="entry name" value="NAD(P)-binding Rossmann-like Domain"/>
    <property type="match status" value="1"/>
</dbReference>
<dbReference type="Proteomes" id="UP000249134">
    <property type="component" value="Chromosome 1"/>
</dbReference>
<keyword evidence="7 14" id="KW-0791">Threonine biosynthesis</keyword>
<evidence type="ECO:0000256" key="6">
    <source>
        <dbReference type="ARBA" id="ARBA00022605"/>
    </source>
</evidence>
<evidence type="ECO:0000256" key="8">
    <source>
        <dbReference type="ARBA" id="ARBA00023002"/>
    </source>
</evidence>
<dbReference type="FunFam" id="3.30.360.10:FF:000005">
    <property type="entry name" value="Homoserine dehydrogenase"/>
    <property type="match status" value="1"/>
</dbReference>
<evidence type="ECO:0000256" key="9">
    <source>
        <dbReference type="ARBA" id="ARBA00023053"/>
    </source>
</evidence>
<evidence type="ECO:0000313" key="19">
    <source>
        <dbReference type="Proteomes" id="UP000249134"/>
    </source>
</evidence>
<reference evidence="18 19" key="1">
    <citation type="submission" date="2018-06" db="EMBL/GenBank/DDBJ databases">
        <authorList>
            <consortium name="Pathogen Informatics"/>
            <person name="Doyle S."/>
        </authorList>
    </citation>
    <scope>NUCLEOTIDE SEQUENCE [LARGE SCALE GENOMIC DNA]</scope>
    <source>
        <strain evidence="18 19">NCTC4824</strain>
    </source>
</reference>
<evidence type="ECO:0000256" key="12">
    <source>
        <dbReference type="PIRSR" id="PIRSR036497-1"/>
    </source>
</evidence>
<evidence type="ECO:0000256" key="14">
    <source>
        <dbReference type="RuleBase" id="RU000579"/>
    </source>
</evidence>
<protein>
    <recommendedName>
        <fullName evidence="5 14">Homoserine dehydrogenase</fullName>
        <ecNumber evidence="4 14">1.1.1.3</ecNumber>
    </recommendedName>
</protein>
<dbReference type="PANTHER" id="PTHR43331:SF1">
    <property type="entry name" value="HOMOSERINE DEHYDROGENASE"/>
    <property type="match status" value="1"/>
</dbReference>
<dbReference type="UniPathway" id="UPA00051">
    <property type="reaction ID" value="UER00465"/>
</dbReference>
<keyword evidence="8 14" id="KW-0560">Oxidoreductase</keyword>
<evidence type="ECO:0000256" key="13">
    <source>
        <dbReference type="PIRSR" id="PIRSR036497-2"/>
    </source>
</evidence>
<dbReference type="SUPFAM" id="SSF51735">
    <property type="entry name" value="NAD(P)-binding Rossmann-fold domains"/>
    <property type="match status" value="1"/>
</dbReference>
<proteinExistence type="inferred from homology"/>
<dbReference type="PIRSF" id="PIRSF036497">
    <property type="entry name" value="HDH_short"/>
    <property type="match status" value="1"/>
</dbReference>
<organism evidence="18 19">
    <name type="scientific">Lederbergia lenta</name>
    <name type="common">Bacillus lentus</name>
    <dbReference type="NCBI Taxonomy" id="1467"/>
    <lineage>
        <taxon>Bacteria</taxon>
        <taxon>Bacillati</taxon>
        <taxon>Bacillota</taxon>
        <taxon>Bacilli</taxon>
        <taxon>Bacillales</taxon>
        <taxon>Bacillaceae</taxon>
        <taxon>Lederbergia</taxon>
    </lineage>
</organism>
<dbReference type="InterPro" id="IPR036291">
    <property type="entry name" value="NAD(P)-bd_dom_sf"/>
</dbReference>
<dbReference type="InterPro" id="IPR019811">
    <property type="entry name" value="HDH_CS"/>
</dbReference>
<comment type="catalytic activity">
    <reaction evidence="11">
        <text>L-homoserine + NADP(+) = L-aspartate 4-semialdehyde + NADPH + H(+)</text>
        <dbReference type="Rhea" id="RHEA:15761"/>
        <dbReference type="ChEBI" id="CHEBI:15378"/>
        <dbReference type="ChEBI" id="CHEBI:57476"/>
        <dbReference type="ChEBI" id="CHEBI:57783"/>
        <dbReference type="ChEBI" id="CHEBI:58349"/>
        <dbReference type="ChEBI" id="CHEBI:537519"/>
        <dbReference type="EC" id="1.1.1.3"/>
    </reaction>
    <physiologicalReaction direction="right-to-left" evidence="11">
        <dbReference type="Rhea" id="RHEA:15763"/>
    </physiologicalReaction>
</comment>
<dbReference type="GO" id="GO:0009086">
    <property type="term" value="P:methionine biosynthetic process"/>
    <property type="evidence" value="ECO:0007669"/>
    <property type="project" value="UniProtKB-KW"/>
</dbReference>
<evidence type="ECO:0000259" key="17">
    <source>
        <dbReference type="Pfam" id="PF03447"/>
    </source>
</evidence>
<dbReference type="EMBL" id="LS483476">
    <property type="protein sequence ID" value="SQI61894.1"/>
    <property type="molecule type" value="Genomic_DNA"/>
</dbReference>
<keyword evidence="19" id="KW-1185">Reference proteome</keyword>
<evidence type="ECO:0000256" key="4">
    <source>
        <dbReference type="ARBA" id="ARBA00013213"/>
    </source>
</evidence>
<keyword evidence="9" id="KW-0915">Sodium</keyword>
<feature type="binding site" evidence="13">
    <location>
        <position position="189"/>
    </location>
    <ligand>
        <name>L-homoserine</name>
        <dbReference type="ChEBI" id="CHEBI:57476"/>
    </ligand>
</feature>
<dbReference type="SUPFAM" id="SSF55347">
    <property type="entry name" value="Glyceraldehyde-3-phosphate dehydrogenase-like, C-terminal domain"/>
    <property type="match status" value="1"/>
</dbReference>
<accession>A0A2X4ZNA7</accession>
<dbReference type="PROSITE" id="PS01042">
    <property type="entry name" value="HOMOSER_DHGENASE"/>
    <property type="match status" value="1"/>
</dbReference>
<evidence type="ECO:0000259" key="16">
    <source>
        <dbReference type="Pfam" id="PF00742"/>
    </source>
</evidence>
<name>A0A2X4ZNA7_LEDLE</name>
<feature type="domain" description="Aspartate/homoserine dehydrogenase NAD-binding" evidence="17">
    <location>
        <begin position="10"/>
        <end position="128"/>
    </location>
</feature>
<dbReference type="GO" id="GO:0009088">
    <property type="term" value="P:threonine biosynthetic process"/>
    <property type="evidence" value="ECO:0007669"/>
    <property type="project" value="UniProtKB-UniPathway"/>
</dbReference>
<comment type="pathway">
    <text evidence="2 14">Amino-acid biosynthesis; L-methionine biosynthesis via de novo pathway; L-homoserine from L-aspartate: step 3/3.</text>
</comment>
<evidence type="ECO:0000256" key="15">
    <source>
        <dbReference type="RuleBase" id="RU004171"/>
    </source>
</evidence>
<dbReference type="RefSeq" id="WP_066141727.1">
    <property type="nucleotide sequence ID" value="NZ_CBCSGM010000003.1"/>
</dbReference>
<gene>
    <name evidence="18" type="primary">hom_2</name>
    <name evidence="18" type="ORF">NCTC4824_03461</name>
</gene>
<dbReference type="InterPro" id="IPR001342">
    <property type="entry name" value="HDH_cat"/>
</dbReference>
<keyword evidence="13 14" id="KW-0521">NADP</keyword>
<dbReference type="UniPathway" id="UPA00050">
    <property type="reaction ID" value="UER00063"/>
</dbReference>
<evidence type="ECO:0000256" key="3">
    <source>
        <dbReference type="ARBA" id="ARBA00006753"/>
    </source>
</evidence>
<dbReference type="EC" id="1.1.1.3" evidence="4 14"/>
<keyword evidence="10 14" id="KW-0486">Methionine biosynthesis</keyword>
<dbReference type="Pfam" id="PF03447">
    <property type="entry name" value="NAD_binding_3"/>
    <property type="match status" value="1"/>
</dbReference>
<dbReference type="KEGG" id="blen:NCTC4824_03461"/>
<dbReference type="Gene3D" id="3.30.360.10">
    <property type="entry name" value="Dihydrodipicolinate Reductase, domain 2"/>
    <property type="match status" value="1"/>
</dbReference>
<evidence type="ECO:0000256" key="2">
    <source>
        <dbReference type="ARBA" id="ARBA00005062"/>
    </source>
</evidence>
<dbReference type="PANTHER" id="PTHR43331">
    <property type="entry name" value="HOMOSERINE DEHYDROGENASE"/>
    <property type="match status" value="1"/>
</dbReference>
<dbReference type="STRING" id="1348624.GCA_001591545_02319"/>
<comment type="pathway">
    <text evidence="1 14">Amino-acid biosynthesis; L-threonine biosynthesis; L-threonine from L-aspartate: step 3/5.</text>
</comment>
<dbReference type="NCBIfam" id="NF004976">
    <property type="entry name" value="PRK06349.1"/>
    <property type="match status" value="1"/>
</dbReference>
<dbReference type="GO" id="GO:0004412">
    <property type="term" value="F:homoserine dehydrogenase activity"/>
    <property type="evidence" value="ECO:0007669"/>
    <property type="project" value="UniProtKB-EC"/>
</dbReference>
<evidence type="ECO:0000256" key="1">
    <source>
        <dbReference type="ARBA" id="ARBA00005056"/>
    </source>
</evidence>
<dbReference type="InterPro" id="IPR022697">
    <property type="entry name" value="HDH_short"/>
</dbReference>